<organism evidence="4 5">
    <name type="scientific">Vibrio tapetis subsp. tapetis</name>
    <dbReference type="NCBI Taxonomy" id="1671868"/>
    <lineage>
        <taxon>Bacteria</taxon>
        <taxon>Pseudomonadati</taxon>
        <taxon>Pseudomonadota</taxon>
        <taxon>Gammaproteobacteria</taxon>
        <taxon>Vibrionales</taxon>
        <taxon>Vibrionaceae</taxon>
        <taxon>Vibrio</taxon>
    </lineage>
</organism>
<dbReference type="InterPro" id="IPR008207">
    <property type="entry name" value="Sig_transdc_His_kin_Hpt_dom"/>
</dbReference>
<dbReference type="Gene3D" id="1.20.120.160">
    <property type="entry name" value="HPT domain"/>
    <property type="match status" value="1"/>
</dbReference>
<name>A0A2N8ZBE5_9VIBR</name>
<evidence type="ECO:0000313" key="5">
    <source>
        <dbReference type="Proteomes" id="UP000235828"/>
    </source>
</evidence>
<evidence type="ECO:0000313" key="4">
    <source>
        <dbReference type="EMBL" id="SON49203.1"/>
    </source>
</evidence>
<dbReference type="RefSeq" id="WP_102521909.1">
    <property type="nucleotide sequence ID" value="NZ_LT960611.1"/>
</dbReference>
<feature type="domain" description="HPt" evidence="3">
    <location>
        <begin position="18"/>
        <end position="116"/>
    </location>
</feature>
<evidence type="ECO:0000256" key="1">
    <source>
        <dbReference type="ARBA" id="ARBA00023012"/>
    </source>
</evidence>
<dbReference type="KEGG" id="vta:A1224"/>
<evidence type="ECO:0000259" key="3">
    <source>
        <dbReference type="PROSITE" id="PS50894"/>
    </source>
</evidence>
<proteinExistence type="predicted"/>
<dbReference type="GO" id="GO:0000160">
    <property type="term" value="P:phosphorelay signal transduction system"/>
    <property type="evidence" value="ECO:0007669"/>
    <property type="project" value="UniProtKB-KW"/>
</dbReference>
<gene>
    <name evidence="4" type="primary">luxU</name>
    <name evidence="4" type="ORF">VTAP4600_A1224</name>
</gene>
<dbReference type="InterPro" id="IPR036641">
    <property type="entry name" value="HPT_dom_sf"/>
</dbReference>
<dbReference type="EMBL" id="LT960611">
    <property type="protein sequence ID" value="SON49203.1"/>
    <property type="molecule type" value="Genomic_DNA"/>
</dbReference>
<keyword evidence="5" id="KW-1185">Reference proteome</keyword>
<evidence type="ECO:0000256" key="2">
    <source>
        <dbReference type="PROSITE-ProRule" id="PRU00110"/>
    </source>
</evidence>
<dbReference type="OrthoDB" id="6313555at2"/>
<dbReference type="AlphaFoldDB" id="A0A2N8ZBE5"/>
<keyword evidence="1" id="KW-0902">Two-component regulatory system</keyword>
<accession>A0A2N8ZBE5</accession>
<keyword evidence="2" id="KW-0597">Phosphoprotein</keyword>
<dbReference type="Pfam" id="PF01627">
    <property type="entry name" value="Hpt"/>
    <property type="match status" value="1"/>
</dbReference>
<dbReference type="PROSITE" id="PS50894">
    <property type="entry name" value="HPT"/>
    <property type="match status" value="1"/>
</dbReference>
<feature type="modified residue" description="Phosphohistidine" evidence="2">
    <location>
        <position position="59"/>
    </location>
</feature>
<sequence length="116" mass="13128">MTKIINTDKIDELSRDIGEENLPMLFHIFIGELLDYAEALAESKFENDAAEDQLKSISHSLKSSAASFGAEMLCAFATSLDAQYKTGERINTPENREIMIGHLRTTREEYVKLTRQ</sequence>
<protein>
    <submittedName>
        <fullName evidence="4">Phosphorelay protein LuxU</fullName>
    </submittedName>
</protein>
<reference evidence="4 5" key="1">
    <citation type="submission" date="2017-10" db="EMBL/GenBank/DDBJ databases">
        <authorList>
            <person name="Banno H."/>
            <person name="Chua N.-H."/>
        </authorList>
    </citation>
    <scope>NUCLEOTIDE SEQUENCE [LARGE SCALE GENOMIC DNA]</scope>
    <source>
        <strain evidence="4">Vibrio tapetis CECT4600</strain>
    </source>
</reference>
<dbReference type="SUPFAM" id="SSF47226">
    <property type="entry name" value="Histidine-containing phosphotransfer domain, HPT domain"/>
    <property type="match status" value="1"/>
</dbReference>
<dbReference type="GO" id="GO:0004672">
    <property type="term" value="F:protein kinase activity"/>
    <property type="evidence" value="ECO:0007669"/>
    <property type="project" value="UniProtKB-ARBA"/>
</dbReference>
<dbReference type="Proteomes" id="UP000235828">
    <property type="component" value="Chromosome A"/>
</dbReference>